<comment type="caution">
    <text evidence="1">The sequence shown here is derived from an EMBL/GenBank/DDBJ whole genome shotgun (WGS) entry which is preliminary data.</text>
</comment>
<dbReference type="InterPro" id="IPR027910">
    <property type="entry name" value="YdiL_sf"/>
</dbReference>
<dbReference type="InterPro" id="IPR010982">
    <property type="entry name" value="Lambda_DNA-bd_dom_sf"/>
</dbReference>
<dbReference type="RefSeq" id="WP_095557546.1">
    <property type="nucleotide sequence ID" value="NZ_NSJD01000022.1"/>
</dbReference>
<dbReference type="EMBL" id="NSJD01000022">
    <property type="protein sequence ID" value="PAT39148.1"/>
    <property type="molecule type" value="Genomic_DNA"/>
</dbReference>
<evidence type="ECO:0000313" key="1">
    <source>
        <dbReference type="EMBL" id="PAT39148.1"/>
    </source>
</evidence>
<dbReference type="SUPFAM" id="SSF47413">
    <property type="entry name" value="lambda repressor-like DNA-binding domains"/>
    <property type="match status" value="1"/>
</dbReference>
<dbReference type="GO" id="GO:0003677">
    <property type="term" value="F:DNA binding"/>
    <property type="evidence" value="ECO:0007669"/>
    <property type="project" value="InterPro"/>
</dbReference>
<proteinExistence type="predicted"/>
<sequence length="73" mass="8090">MPEQSSPSPLRQLRELSGHSAAWCAAHVGHVSLRSWNYWESGTKQGHPVRVPEEVMQTMQRLAAAVQQVLGKA</sequence>
<name>A0A2A2AN35_9BURK</name>
<dbReference type="Gene3D" id="1.10.3100.10">
    <property type="entry name" value="Putative cytoplasmic protein"/>
    <property type="match status" value="1"/>
</dbReference>
<organism evidence="1 2">
    <name type="scientific">Vandammella animalimorsus</name>
    <dbReference type="NCBI Taxonomy" id="2029117"/>
    <lineage>
        <taxon>Bacteria</taxon>
        <taxon>Pseudomonadati</taxon>
        <taxon>Pseudomonadota</taxon>
        <taxon>Betaproteobacteria</taxon>
        <taxon>Burkholderiales</taxon>
        <taxon>Comamonadaceae</taxon>
        <taxon>Vandammella</taxon>
    </lineage>
</organism>
<protein>
    <recommendedName>
        <fullName evidence="3">XRE family transcriptional regulator</fullName>
    </recommendedName>
</protein>
<accession>A0A2A2AN35</accession>
<gene>
    <name evidence="1" type="ORF">CK623_11335</name>
</gene>
<evidence type="ECO:0000313" key="2">
    <source>
        <dbReference type="Proteomes" id="UP000218644"/>
    </source>
</evidence>
<dbReference type="AlphaFoldDB" id="A0A2A2AN35"/>
<reference evidence="1 2" key="1">
    <citation type="submission" date="2017-08" db="EMBL/GenBank/DDBJ databases">
        <title>WGS of Clinical strains of the CDC Group NO-1 linked to zoonotic infections in humans.</title>
        <authorList>
            <person name="Bernier A.-M."/>
            <person name="Bernard K."/>
        </authorList>
    </citation>
    <scope>NUCLEOTIDE SEQUENCE [LARGE SCALE GENOMIC DNA]</scope>
    <source>
        <strain evidence="1 2">NML79-0751</strain>
    </source>
</reference>
<dbReference type="Proteomes" id="UP000218644">
    <property type="component" value="Unassembled WGS sequence"/>
</dbReference>
<evidence type="ECO:0008006" key="3">
    <source>
        <dbReference type="Google" id="ProtNLM"/>
    </source>
</evidence>